<name>W2J2X1_PHYNI</name>
<dbReference type="Proteomes" id="UP000053864">
    <property type="component" value="Unassembled WGS sequence"/>
</dbReference>
<keyword evidence="2" id="KW-1133">Transmembrane helix</keyword>
<protein>
    <submittedName>
        <fullName evidence="3">Uncharacterized protein</fullName>
    </submittedName>
</protein>
<feature type="transmembrane region" description="Helical" evidence="2">
    <location>
        <begin position="869"/>
        <end position="886"/>
    </location>
</feature>
<feature type="transmembrane region" description="Helical" evidence="2">
    <location>
        <begin position="944"/>
        <end position="966"/>
    </location>
</feature>
<proteinExistence type="predicted"/>
<accession>W2J2X1</accession>
<dbReference type="EMBL" id="KI672785">
    <property type="protein sequence ID" value="ETL40751.1"/>
    <property type="molecule type" value="Genomic_DNA"/>
</dbReference>
<organism evidence="3 4">
    <name type="scientific">Phytophthora nicotianae</name>
    <name type="common">Potato buckeye rot agent</name>
    <name type="synonym">Phytophthora parasitica</name>
    <dbReference type="NCBI Taxonomy" id="4792"/>
    <lineage>
        <taxon>Eukaryota</taxon>
        <taxon>Sar</taxon>
        <taxon>Stramenopiles</taxon>
        <taxon>Oomycota</taxon>
        <taxon>Peronosporomycetes</taxon>
        <taxon>Peronosporales</taxon>
        <taxon>Peronosporaceae</taxon>
        <taxon>Phytophthora</taxon>
    </lineage>
</organism>
<feature type="transmembrane region" description="Helical" evidence="2">
    <location>
        <begin position="137"/>
        <end position="157"/>
    </location>
</feature>
<keyword evidence="2" id="KW-0472">Membrane</keyword>
<reference evidence="3 4" key="1">
    <citation type="submission" date="2013-11" db="EMBL/GenBank/DDBJ databases">
        <title>The Genome Sequence of Phytophthora parasitica CJ05E6.</title>
        <authorList>
            <consortium name="The Broad Institute Genomics Platform"/>
            <person name="Russ C."/>
            <person name="Tyler B."/>
            <person name="Panabieres F."/>
            <person name="Shan W."/>
            <person name="Tripathy S."/>
            <person name="Grunwald N."/>
            <person name="Machado M."/>
            <person name="Johnson C.S."/>
            <person name="Arredondo F."/>
            <person name="Hong C."/>
            <person name="Coffey M."/>
            <person name="Young S.K."/>
            <person name="Zeng Q."/>
            <person name="Gargeya S."/>
            <person name="Fitzgerald M."/>
            <person name="Abouelleil A."/>
            <person name="Alvarado L."/>
            <person name="Chapman S.B."/>
            <person name="Gainer-Dewar J."/>
            <person name="Goldberg J."/>
            <person name="Griggs A."/>
            <person name="Gujja S."/>
            <person name="Hansen M."/>
            <person name="Howarth C."/>
            <person name="Imamovic A."/>
            <person name="Ireland A."/>
            <person name="Larimer J."/>
            <person name="McCowan C."/>
            <person name="Murphy C."/>
            <person name="Pearson M."/>
            <person name="Poon T.W."/>
            <person name="Priest M."/>
            <person name="Roberts A."/>
            <person name="Saif S."/>
            <person name="Shea T."/>
            <person name="Sykes S."/>
            <person name="Wortman J."/>
            <person name="Nusbaum C."/>
            <person name="Birren B."/>
        </authorList>
    </citation>
    <scope>NUCLEOTIDE SEQUENCE [LARGE SCALE GENOMIC DNA]</scope>
    <source>
        <strain evidence="3 4">CJ05E6</strain>
    </source>
</reference>
<feature type="region of interest" description="Disordered" evidence="1">
    <location>
        <begin position="538"/>
        <end position="567"/>
    </location>
</feature>
<evidence type="ECO:0000256" key="2">
    <source>
        <dbReference type="SAM" id="Phobius"/>
    </source>
</evidence>
<evidence type="ECO:0000313" key="3">
    <source>
        <dbReference type="EMBL" id="ETL40751.1"/>
    </source>
</evidence>
<feature type="transmembrane region" description="Helical" evidence="2">
    <location>
        <begin position="664"/>
        <end position="685"/>
    </location>
</feature>
<sequence length="970" mass="106426">MVRYGEPELSADSRGLMVILKVMQLAQRHMADVVSSPLGANPTGITHVVFSTTPKTKKLPRASTAVFLNAADWYEMLPRLSTKVHPQRSLLAIVTPPSSCEGKAESYNCLPSPSAPPNEAEPTPPTVSNHTQWFYNYPRLSFVILFIVCTYIGGIYVSTRVTSWTLDALGVHQELTAARETYVATSRILNTMTECVDRSSLEYLAGAKLQFEADSKRVQKIIDANDKVLADHRNVTMTCSKAFLSTLKEQVKTTTSDDANSTMSCFADSFYENVPETEAVSSSRALVLAVRTLLTTQAVSTANDSVSKQQSKIENQLLEMWNAVDTVKTSIEKTLGAANTLASKELSSLAPILSNSDGSGHTKQSASRLGRLSKVMSSELSDPLTAASSTSVQAIQKAGRTLHKGLEFLAGLHDGFTDVMNTVDETWGLLEKQLNATIRQATQLQKELLYAAETTAQQINHTSAAVMTNLNQTQQEISTSFDILREQWQNAVKKLVGEGFTPWKRLGDQLVAELTANQRQTKRPESAIQRKYLLPDRTSNSSLEQEHEKLTRDESLQNTTSSASPDSGDKFDIDTAVLRASLVDLGALITQVIFYVDVGRLTLLAADLAVGLITESYSDMPMLDIRGITTVDTIGSVCEIFLCQHSFSAVCYTLVAKASELIRFLVTFLLLFFAACVVTGMLFMWKQDHIAHCKVSGAATSPTTIQSIIRTYFENNGNSSNTVGNPLDEILKYTTIINDSIHNDYTALELDAAVVWKNQSALLEDSSDCATTTSSLVRMLQDCTGQTSDNWLASVDDTSLSSQCLTSTLSNTSEIVTPSSTAEKLSEKAPFLEPLTAFTQCFPEEVLQMGREEVVAKLQHNLACATEKAVYLSCASWWLLIIIFVANRFTVRMIIKAAGVYWWRFLSANRLEFVGFCQEDGNIVASGKLPNAIQQHLRAAKWHIIGRFVGIGCTFTCIIAVIFIAFHGVA</sequence>
<gene>
    <name evidence="3" type="ORF">L916_08151</name>
</gene>
<dbReference type="VEuPathDB" id="FungiDB:PPTG_11760"/>
<evidence type="ECO:0000256" key="1">
    <source>
        <dbReference type="SAM" id="MobiDB-lite"/>
    </source>
</evidence>
<feature type="compositionally biased region" description="Polar residues" evidence="1">
    <location>
        <begin position="556"/>
        <end position="565"/>
    </location>
</feature>
<evidence type="ECO:0000313" key="4">
    <source>
        <dbReference type="Proteomes" id="UP000053864"/>
    </source>
</evidence>
<dbReference type="VEuPathDB" id="FungiDB:PPTG_11761"/>
<dbReference type="AlphaFoldDB" id="W2J2X1"/>
<feature type="compositionally biased region" description="Basic and acidic residues" evidence="1">
    <location>
        <begin position="544"/>
        <end position="555"/>
    </location>
</feature>
<keyword evidence="2" id="KW-0812">Transmembrane</keyword>